<dbReference type="GO" id="GO:0005634">
    <property type="term" value="C:nucleus"/>
    <property type="evidence" value="ECO:0007669"/>
    <property type="project" value="InterPro"/>
</dbReference>
<dbReference type="Proteomes" id="UP001295794">
    <property type="component" value="Unassembled WGS sequence"/>
</dbReference>
<feature type="region of interest" description="Disordered" evidence="1">
    <location>
        <begin position="236"/>
        <end position="341"/>
    </location>
</feature>
<sequence>MPQVTVFNSIQRVVRGRCINKILSIRPDTGLIVTICDAVTQNLPLLGEITMYHTAWTKKGSSLPSDRIKPNPPPSQNTKSKGKAAAPPPEPPKSKAVKQLEALRKGLVSAGATPKQDPKGGCFCQAREHALSKYTPICRQCALVLCEANLPYHVCPSPSCHAALLDLTQNAALIARLDAQIADTLTREALARERAADEARRAVGAFPTLAPSAAPSAAAPQTRTVLSLNSKTKKVKVSSFTSTPVSSKSPSRAETPDDEVGNRVAPPPAQVPFAPASSVDPQRPWKNLVSEEVLYIPPPDLGDGDDGAQTGGGGRKRRKRKGATKENEHQADQGPSTARIV</sequence>
<gene>
    <name evidence="3" type="ORF">MYCIT1_LOCUS12412</name>
</gene>
<accession>A0AAD2H6B5</accession>
<protein>
    <recommendedName>
        <fullName evidence="2">TRIP4/RQT4 C2HC5-type zinc finger domain-containing protein</fullName>
    </recommendedName>
</protein>
<name>A0AAD2H6B5_9AGAR</name>
<feature type="domain" description="TRIP4/RQT4 C2HC5-type zinc finger" evidence="2">
    <location>
        <begin position="121"/>
        <end position="174"/>
    </location>
</feature>
<comment type="caution">
    <text evidence="3">The sequence shown here is derived from an EMBL/GenBank/DDBJ whole genome shotgun (WGS) entry which is preliminary data.</text>
</comment>
<feature type="region of interest" description="Disordered" evidence="1">
    <location>
        <begin position="60"/>
        <end position="94"/>
    </location>
</feature>
<dbReference type="GO" id="GO:0180022">
    <property type="term" value="C:RQC-trigger complex"/>
    <property type="evidence" value="ECO:0007669"/>
    <property type="project" value="InterPro"/>
</dbReference>
<dbReference type="InterPro" id="IPR009349">
    <property type="entry name" value="TRIP4/RQT4_C2HC5_Znf"/>
</dbReference>
<reference evidence="3" key="1">
    <citation type="submission" date="2023-11" db="EMBL/GenBank/DDBJ databases">
        <authorList>
            <person name="De Vega J J."/>
            <person name="De Vega J J."/>
        </authorList>
    </citation>
    <scope>NUCLEOTIDE SEQUENCE</scope>
</reference>
<feature type="compositionally biased region" description="Low complexity" evidence="1">
    <location>
        <begin position="237"/>
        <end position="250"/>
    </location>
</feature>
<organism evidence="3 4">
    <name type="scientific">Mycena citricolor</name>
    <dbReference type="NCBI Taxonomy" id="2018698"/>
    <lineage>
        <taxon>Eukaryota</taxon>
        <taxon>Fungi</taxon>
        <taxon>Dikarya</taxon>
        <taxon>Basidiomycota</taxon>
        <taxon>Agaricomycotina</taxon>
        <taxon>Agaricomycetes</taxon>
        <taxon>Agaricomycetidae</taxon>
        <taxon>Agaricales</taxon>
        <taxon>Marasmiineae</taxon>
        <taxon>Mycenaceae</taxon>
        <taxon>Mycena</taxon>
    </lineage>
</organism>
<evidence type="ECO:0000256" key="1">
    <source>
        <dbReference type="SAM" id="MobiDB-lite"/>
    </source>
</evidence>
<dbReference type="AlphaFoldDB" id="A0AAD2H6B5"/>
<evidence type="ECO:0000313" key="3">
    <source>
        <dbReference type="EMBL" id="CAK5269013.1"/>
    </source>
</evidence>
<keyword evidence="4" id="KW-1185">Reference proteome</keyword>
<evidence type="ECO:0000259" key="2">
    <source>
        <dbReference type="Pfam" id="PF06221"/>
    </source>
</evidence>
<dbReference type="Pfam" id="PF06221">
    <property type="entry name" value="zf-C2HC5"/>
    <property type="match status" value="1"/>
</dbReference>
<evidence type="ECO:0000313" key="4">
    <source>
        <dbReference type="Proteomes" id="UP001295794"/>
    </source>
</evidence>
<dbReference type="GO" id="GO:0008270">
    <property type="term" value="F:zinc ion binding"/>
    <property type="evidence" value="ECO:0007669"/>
    <property type="project" value="InterPro"/>
</dbReference>
<dbReference type="EMBL" id="CAVNYO010000138">
    <property type="protein sequence ID" value="CAK5269013.1"/>
    <property type="molecule type" value="Genomic_DNA"/>
</dbReference>
<proteinExistence type="predicted"/>
<dbReference type="GO" id="GO:0072344">
    <property type="term" value="P:rescue of stalled ribosome"/>
    <property type="evidence" value="ECO:0007669"/>
    <property type="project" value="InterPro"/>
</dbReference>